<dbReference type="Pfam" id="PF07670">
    <property type="entry name" value="Gate"/>
    <property type="match status" value="1"/>
</dbReference>
<feature type="transmembrane region" description="Helical" evidence="1">
    <location>
        <begin position="215"/>
        <end position="238"/>
    </location>
</feature>
<evidence type="ECO:0000313" key="4">
    <source>
        <dbReference type="Proteomes" id="UP000190285"/>
    </source>
</evidence>
<name>A0A1T5LY06_9FIRM</name>
<feature type="transmembrane region" description="Helical" evidence="1">
    <location>
        <begin position="21"/>
        <end position="39"/>
    </location>
</feature>
<sequence length="456" mass="49799">MVQHEDVINESNLKTSYRRSLFLFIFGSISGIFIFFVQINGQFPFEAIYKGLLNLLGDAVPYIILSYPPLMMIGFIYAKKFAKEGSKICNFFEEDNTFHGVVYVFSSILAVMILLQSGISVLYGPKSAGFMVTDILPFTITIIPVGGAVLPLLASFGLLDVIGSVLEPIMRPAFKVPGKSALDTIASVVGAAVVGIFLTASLYKDKHYTTKEALLISTGFSLNSVGYCAFCVGYVGLISKFNIMFLMYLVITYALAAIMVRIPPIKNYPDSYVDGSIQTEEMRSENVKFSIHQIKKGFNNAILKADSSDGIIKEVSSGFINGIGVSMKVVPMMLGIGGVVLAINEFTPLFVILSKPFIPIISLLGVPEATIAAQSIFVGGLDLFLPSALIGAAAVPDATKFFVVMISLMQVLYITETMLPIIFFGIPVKFRDLLILWVMRTIIAMPFVAICMHLIY</sequence>
<proteinExistence type="predicted"/>
<evidence type="ECO:0000259" key="2">
    <source>
        <dbReference type="Pfam" id="PF07670"/>
    </source>
</evidence>
<gene>
    <name evidence="3" type="ORF">SAMN02194393_03495</name>
</gene>
<dbReference type="Proteomes" id="UP000190285">
    <property type="component" value="Unassembled WGS sequence"/>
</dbReference>
<reference evidence="4" key="1">
    <citation type="submission" date="2017-02" db="EMBL/GenBank/DDBJ databases">
        <authorList>
            <person name="Varghese N."/>
            <person name="Submissions S."/>
        </authorList>
    </citation>
    <scope>NUCLEOTIDE SEQUENCE [LARGE SCALE GENOMIC DNA]</scope>
    <source>
        <strain evidence="4">M1</strain>
    </source>
</reference>
<feature type="transmembrane region" description="Helical" evidence="1">
    <location>
        <begin position="135"/>
        <end position="159"/>
    </location>
</feature>
<feature type="transmembrane region" description="Helical" evidence="1">
    <location>
        <begin position="433"/>
        <end position="455"/>
    </location>
</feature>
<dbReference type="STRING" id="36842.SAMN02194393_03495"/>
<feature type="transmembrane region" description="Helical" evidence="1">
    <location>
        <begin position="59"/>
        <end position="78"/>
    </location>
</feature>
<keyword evidence="1" id="KW-0472">Membrane</keyword>
<dbReference type="RefSeq" id="WP_079493297.1">
    <property type="nucleotide sequence ID" value="NZ_FUZT01000009.1"/>
</dbReference>
<evidence type="ECO:0000256" key="1">
    <source>
        <dbReference type="SAM" id="Phobius"/>
    </source>
</evidence>
<organism evidence="3 4">
    <name type="scientific">Maledivibacter halophilus</name>
    <dbReference type="NCBI Taxonomy" id="36842"/>
    <lineage>
        <taxon>Bacteria</taxon>
        <taxon>Bacillati</taxon>
        <taxon>Bacillota</taxon>
        <taxon>Clostridia</taxon>
        <taxon>Peptostreptococcales</taxon>
        <taxon>Caminicellaceae</taxon>
        <taxon>Maledivibacter</taxon>
    </lineage>
</organism>
<dbReference type="OrthoDB" id="1633380at2"/>
<feature type="transmembrane region" description="Helical" evidence="1">
    <location>
        <begin position="401"/>
        <end position="426"/>
    </location>
</feature>
<feature type="transmembrane region" description="Helical" evidence="1">
    <location>
        <begin position="375"/>
        <end position="395"/>
    </location>
</feature>
<keyword evidence="4" id="KW-1185">Reference proteome</keyword>
<dbReference type="EMBL" id="FUZT01000009">
    <property type="protein sequence ID" value="SKC80880.1"/>
    <property type="molecule type" value="Genomic_DNA"/>
</dbReference>
<keyword evidence="1" id="KW-0812">Transmembrane</keyword>
<accession>A0A1T5LY06</accession>
<feature type="domain" description="Nucleoside transporter/FeoB GTPase Gate" evidence="2">
    <location>
        <begin position="140"/>
        <end position="236"/>
    </location>
</feature>
<feature type="transmembrane region" description="Helical" evidence="1">
    <location>
        <begin position="245"/>
        <end position="262"/>
    </location>
</feature>
<feature type="transmembrane region" description="Helical" evidence="1">
    <location>
        <begin position="332"/>
        <end position="354"/>
    </location>
</feature>
<protein>
    <submittedName>
        <fullName evidence="3">Nucleoside recognition GATE domain-containing membrane protein YjiH</fullName>
    </submittedName>
</protein>
<keyword evidence="1" id="KW-1133">Transmembrane helix</keyword>
<feature type="transmembrane region" description="Helical" evidence="1">
    <location>
        <begin position="98"/>
        <end position="123"/>
    </location>
</feature>
<dbReference type="InterPro" id="IPR011642">
    <property type="entry name" value="Gate_dom"/>
</dbReference>
<feature type="transmembrane region" description="Helical" evidence="1">
    <location>
        <begin position="180"/>
        <end position="203"/>
    </location>
</feature>
<evidence type="ECO:0000313" key="3">
    <source>
        <dbReference type="EMBL" id="SKC80880.1"/>
    </source>
</evidence>
<dbReference type="AlphaFoldDB" id="A0A1T5LY06"/>